<evidence type="ECO:0000259" key="15">
    <source>
        <dbReference type="PROSITE" id="PS50929"/>
    </source>
</evidence>
<reference evidence="16 17" key="1">
    <citation type="journal article" date="2014" name="Nat. Genet.">
        <title>Genome and transcriptome of the porcine whipworm Trichuris suis.</title>
        <authorList>
            <person name="Jex A.R."/>
            <person name="Nejsum P."/>
            <person name="Schwarz E.M."/>
            <person name="Hu L."/>
            <person name="Young N.D."/>
            <person name="Hall R.S."/>
            <person name="Korhonen P.K."/>
            <person name="Liao S."/>
            <person name="Thamsborg S."/>
            <person name="Xia J."/>
            <person name="Xu P."/>
            <person name="Wang S."/>
            <person name="Scheerlinck J.P."/>
            <person name="Hofmann A."/>
            <person name="Sternberg P.W."/>
            <person name="Wang J."/>
            <person name="Gasser R.B."/>
        </authorList>
    </citation>
    <scope>NUCLEOTIDE SEQUENCE [LARGE SCALE GENOMIC DNA]</scope>
    <source>
        <strain evidence="16">DCEP-RM93M</strain>
    </source>
</reference>
<feature type="compositionally biased region" description="Basic and acidic residues" evidence="12">
    <location>
        <begin position="714"/>
        <end position="727"/>
    </location>
</feature>
<gene>
    <name evidence="16" type="ORF">M513_09538</name>
</gene>
<feature type="domain" description="ABC transmembrane type-1" evidence="15">
    <location>
        <begin position="62"/>
        <end position="388"/>
    </location>
</feature>
<feature type="domain" description="ABC transporter" evidence="14">
    <location>
        <begin position="1093"/>
        <end position="1336"/>
    </location>
</feature>
<evidence type="ECO:0000256" key="13">
    <source>
        <dbReference type="SAM" id="Phobius"/>
    </source>
</evidence>
<evidence type="ECO:0000256" key="9">
    <source>
        <dbReference type="ARBA" id="ARBA00023136"/>
    </source>
</evidence>
<dbReference type="GO" id="GO:0090374">
    <property type="term" value="P:oligopeptide export from mitochondrion"/>
    <property type="evidence" value="ECO:0007669"/>
    <property type="project" value="TreeGrafter"/>
</dbReference>
<protein>
    <recommendedName>
        <fullName evidence="18">ABC transporter, ATP-binding protein</fullName>
    </recommendedName>
</protein>
<evidence type="ECO:0000313" key="16">
    <source>
        <dbReference type="EMBL" id="KFD49595.1"/>
    </source>
</evidence>
<dbReference type="InterPro" id="IPR003439">
    <property type="entry name" value="ABC_transporter-like_ATP-bd"/>
</dbReference>
<keyword evidence="6" id="KW-0547">Nucleotide-binding</keyword>
<feature type="compositionally biased region" description="Basic and acidic residues" evidence="12">
    <location>
        <begin position="693"/>
        <end position="707"/>
    </location>
</feature>
<evidence type="ECO:0000313" key="17">
    <source>
        <dbReference type="Proteomes" id="UP000030764"/>
    </source>
</evidence>
<feature type="transmembrane region" description="Helical" evidence="13">
    <location>
        <begin position="771"/>
        <end position="793"/>
    </location>
</feature>
<keyword evidence="7" id="KW-0067">ATP-binding</keyword>
<feature type="transmembrane region" description="Helical" evidence="13">
    <location>
        <begin position="996"/>
        <end position="1016"/>
    </location>
</feature>
<feature type="domain" description="ABC transporter" evidence="14">
    <location>
        <begin position="424"/>
        <end position="671"/>
    </location>
</feature>
<evidence type="ECO:0000256" key="3">
    <source>
        <dbReference type="ARBA" id="ARBA00022448"/>
    </source>
</evidence>
<keyword evidence="5" id="KW-0677">Repeat</keyword>
<evidence type="ECO:0000256" key="4">
    <source>
        <dbReference type="ARBA" id="ARBA00022692"/>
    </source>
</evidence>
<dbReference type="GO" id="GO:0005743">
    <property type="term" value="C:mitochondrial inner membrane"/>
    <property type="evidence" value="ECO:0007669"/>
    <property type="project" value="TreeGrafter"/>
</dbReference>
<dbReference type="SMART" id="SM00382">
    <property type="entry name" value="AAA"/>
    <property type="match status" value="2"/>
</dbReference>
<dbReference type="SUPFAM" id="SSF52540">
    <property type="entry name" value="P-loop containing nucleoside triphosphate hydrolases"/>
    <property type="match status" value="2"/>
</dbReference>
<dbReference type="PANTHER" id="PTHR43394:SF27">
    <property type="entry name" value="ATP-DEPENDENT TRANSLOCASE ABCB1-LIKE"/>
    <property type="match status" value="1"/>
</dbReference>
<evidence type="ECO:0000256" key="12">
    <source>
        <dbReference type="SAM" id="MobiDB-lite"/>
    </source>
</evidence>
<dbReference type="Pfam" id="PF00005">
    <property type="entry name" value="ABC_tran"/>
    <property type="match status" value="2"/>
</dbReference>
<dbReference type="GO" id="GO:0005524">
    <property type="term" value="F:ATP binding"/>
    <property type="evidence" value="ECO:0007669"/>
    <property type="project" value="UniProtKB-KW"/>
</dbReference>
<feature type="transmembrane region" description="Helical" evidence="13">
    <location>
        <begin position="324"/>
        <end position="349"/>
    </location>
</feature>
<organism evidence="16 17">
    <name type="scientific">Trichuris suis</name>
    <name type="common">pig whipworm</name>
    <dbReference type="NCBI Taxonomy" id="68888"/>
    <lineage>
        <taxon>Eukaryota</taxon>
        <taxon>Metazoa</taxon>
        <taxon>Ecdysozoa</taxon>
        <taxon>Nematoda</taxon>
        <taxon>Enoplea</taxon>
        <taxon>Dorylaimia</taxon>
        <taxon>Trichinellida</taxon>
        <taxon>Trichuridae</taxon>
        <taxon>Trichuris</taxon>
    </lineage>
</organism>
<dbReference type="PROSITE" id="PS00211">
    <property type="entry name" value="ABC_TRANSPORTER_1"/>
    <property type="match status" value="2"/>
</dbReference>
<feature type="compositionally biased region" description="Low complexity" evidence="12">
    <location>
        <begin position="682"/>
        <end position="692"/>
    </location>
</feature>
<dbReference type="FunFam" id="3.40.50.300:FF:000205">
    <property type="entry name" value="ABC transporter B family member 4"/>
    <property type="match status" value="1"/>
</dbReference>
<keyword evidence="3" id="KW-0813">Transport</keyword>
<dbReference type="GO" id="GO:0005886">
    <property type="term" value="C:plasma membrane"/>
    <property type="evidence" value="ECO:0007669"/>
    <property type="project" value="UniProtKB-SubCell"/>
</dbReference>
<feature type="region of interest" description="Disordered" evidence="12">
    <location>
        <begin position="1"/>
        <end position="27"/>
    </location>
</feature>
<feature type="region of interest" description="Disordered" evidence="12">
    <location>
        <begin position="678"/>
        <end position="743"/>
    </location>
</feature>
<dbReference type="Gene3D" id="1.20.1560.10">
    <property type="entry name" value="ABC transporter type 1, transmembrane domain"/>
    <property type="match status" value="1"/>
</dbReference>
<evidence type="ECO:0000256" key="5">
    <source>
        <dbReference type="ARBA" id="ARBA00022737"/>
    </source>
</evidence>
<evidence type="ECO:0000256" key="8">
    <source>
        <dbReference type="ARBA" id="ARBA00022989"/>
    </source>
</evidence>
<comment type="similarity">
    <text evidence="2">Belongs to the ABC transporter superfamily. ABCB family. Multidrug resistance exporter (TC 3.A.1.201) subfamily.</text>
</comment>
<keyword evidence="10" id="KW-0325">Glycoprotein</keyword>
<dbReference type="Proteomes" id="UP000030764">
    <property type="component" value="Unassembled WGS sequence"/>
</dbReference>
<feature type="transmembrane region" description="Helical" evidence="13">
    <location>
        <begin position="247"/>
        <end position="270"/>
    </location>
</feature>
<dbReference type="PROSITE" id="PS50929">
    <property type="entry name" value="ABC_TM1F"/>
    <property type="match status" value="2"/>
</dbReference>
<dbReference type="FunFam" id="1.20.1560.10:FF:000018">
    <property type="entry name" value="ATP-binding cassette subfamily B member 11"/>
    <property type="match status" value="1"/>
</dbReference>
<proteinExistence type="inferred from homology"/>
<keyword evidence="8 13" id="KW-1133">Transmembrane helix</keyword>
<dbReference type="InterPro" id="IPR011527">
    <property type="entry name" value="ABC1_TM_dom"/>
</dbReference>
<feature type="transmembrane region" description="Helical" evidence="13">
    <location>
        <begin position="813"/>
        <end position="836"/>
    </location>
</feature>
<evidence type="ECO:0000256" key="7">
    <source>
        <dbReference type="ARBA" id="ARBA00022840"/>
    </source>
</evidence>
<dbReference type="InterPro" id="IPR027417">
    <property type="entry name" value="P-loop_NTPase"/>
</dbReference>
<keyword evidence="9 13" id="KW-0472">Membrane</keyword>
<evidence type="ECO:0000259" key="14">
    <source>
        <dbReference type="PROSITE" id="PS50893"/>
    </source>
</evidence>
<dbReference type="PROSITE" id="PS50893">
    <property type="entry name" value="ABC_TRANSPORTER_2"/>
    <property type="match status" value="2"/>
</dbReference>
<dbReference type="FunFam" id="3.40.50.300:FF:000066">
    <property type="entry name" value="ABC transporter B family member 1"/>
    <property type="match status" value="1"/>
</dbReference>
<evidence type="ECO:0000256" key="1">
    <source>
        <dbReference type="ARBA" id="ARBA00004651"/>
    </source>
</evidence>
<dbReference type="CDD" id="cd18577">
    <property type="entry name" value="ABC_6TM_Pgp_ABCB1_D1_like"/>
    <property type="match status" value="1"/>
</dbReference>
<comment type="subcellular location">
    <subcellularLocation>
        <location evidence="1">Cell membrane</location>
        <topology evidence="1">Multi-pass membrane protein</topology>
    </subcellularLocation>
</comment>
<evidence type="ECO:0000256" key="2">
    <source>
        <dbReference type="ARBA" id="ARBA00007577"/>
    </source>
</evidence>
<feature type="transmembrane region" description="Helical" evidence="13">
    <location>
        <begin position="1036"/>
        <end position="1054"/>
    </location>
</feature>
<accession>A0A085LX99</accession>
<dbReference type="CDD" id="cd03249">
    <property type="entry name" value="ABC_MTABC3_MDL1_MDL2"/>
    <property type="match status" value="2"/>
</dbReference>
<dbReference type="InterPro" id="IPR036640">
    <property type="entry name" value="ABC1_TM_sf"/>
</dbReference>
<feature type="transmembrane region" description="Helical" evidence="13">
    <location>
        <begin position="221"/>
        <end position="241"/>
    </location>
</feature>
<dbReference type="InterPro" id="IPR017871">
    <property type="entry name" value="ABC_transporter-like_CS"/>
</dbReference>
<comment type="subunit">
    <text evidence="11">Interacts with 1-naphthylphthalamic acid (NPA).</text>
</comment>
<evidence type="ECO:0000256" key="11">
    <source>
        <dbReference type="ARBA" id="ARBA00062948"/>
    </source>
</evidence>
<dbReference type="GO" id="GO:0015421">
    <property type="term" value="F:ABC-type oligopeptide transporter activity"/>
    <property type="evidence" value="ECO:0007669"/>
    <property type="project" value="TreeGrafter"/>
</dbReference>
<evidence type="ECO:0008006" key="18">
    <source>
        <dbReference type="Google" id="ProtNLM"/>
    </source>
</evidence>
<dbReference type="PANTHER" id="PTHR43394">
    <property type="entry name" value="ATP-DEPENDENT PERMEASE MDL1, MITOCHONDRIAL"/>
    <property type="match status" value="1"/>
</dbReference>
<keyword evidence="4 13" id="KW-0812">Transmembrane</keyword>
<dbReference type="GO" id="GO:0016887">
    <property type="term" value="F:ATP hydrolysis activity"/>
    <property type="evidence" value="ECO:0007669"/>
    <property type="project" value="InterPro"/>
</dbReference>
<evidence type="ECO:0000256" key="10">
    <source>
        <dbReference type="ARBA" id="ARBA00023180"/>
    </source>
</evidence>
<feature type="domain" description="ABC transmembrane type-1" evidence="15">
    <location>
        <begin position="773"/>
        <end position="1059"/>
    </location>
</feature>
<feature type="transmembrane region" description="Helical" evidence="13">
    <location>
        <begin position="916"/>
        <end position="935"/>
    </location>
</feature>
<keyword evidence="17" id="KW-1185">Reference proteome</keyword>
<feature type="transmembrane region" description="Helical" evidence="13">
    <location>
        <begin position="49"/>
        <end position="70"/>
    </location>
</feature>
<feature type="transmembrane region" description="Helical" evidence="13">
    <location>
        <begin position="361"/>
        <end position="381"/>
    </location>
</feature>
<dbReference type="Pfam" id="PF00664">
    <property type="entry name" value="ABC_membrane"/>
    <property type="match status" value="2"/>
</dbReference>
<sequence length="1342" mass="148710">MAASENEKQALLPSEGEKPPSSIGSYGSVDSLKSSAKGSDKSRGIFSDLFYFADSWDYILMFVGTIFAIIHGAGWPTLSIITGHMTDTFIRAQITDFTSNTSWQEAAESIAPLLSLSNHNSSAQNISLTLRQITVIEFVKAIKMYTLFYLLIGALMFVTSYAQIACWSSACERQTHRIRKQFFKSVLHMEIAWYDRSRSGELTSKLNDDIERVREGIGDKVSLLCQYTAAFVSGFTIGFFYSWKLSLVMMSLSPLLALSSAWFSAALSYMARREQKLFASASAVAEEAISSIRTVLAFNGQKNEINRYKKALEETRRLGYRKNLVIGFGFLITFVSTFSTYALAFWYGSKLIDQDPLLPRGAIFTVFFAIMAGSMAFGSAAPHLTTIAIARGSASSVIALINTKPSIDSSSELGLHPNNIEGNVEFNHVTFSYPLRPEFQVLKSLSFVIAAGQRIAIVGESGSGKSTAVNLLLRFYDCANGAIYIDGFNVKVFNVHALRSMIGVVSQEPVLFDGTVEENIRLGKLDATLEEIKNAAILANAFGFVSALPQGFGTRVGERGVQLSGGQKQRIAIARALIRNPKILLLDEATSALDTESEGVVQEALCQVMSKKQQKSFQAQKNRTTIAIAHRLSTIKDYDKIFVLKNGVIREQGSHEELMQQRAIYYSMVLAQQIEENAMKPSEQSDSSYSSSEQHESYVSEQRDDAKPGFPREGIQKKVSMPEKQDRTPTYGTISAGKPDHSVDDETAEKQKILSAGFWSIVSSSKKNWHCLLFGSIGCLLSGTVMPAFSLFFSQVFYAYSEQGKDMLNDAMMWSLLLFMLGFVQGFSTLLAAFCFGKAGEDLTLMLRVKLLENLLRQEVSYFDHADHSTGQICTRLATDVPNIRAAVGYRAATVVTSAVSLASAVVIAFVFGWKLALVVIILVPVMICSSYLDMKIKMRNQRRDDKLLENAGKVFTEAVQNIRCVQSLCRERHFYTWYCSYLTIPFRASLRQAQFYALSFGFSQSVIFFMYAIAFRYGGYLVGIGDMKPLDVYRVFFALTFCGMSMGQASCFIPDLAKARVSAASVFRMIQTKPKIDSCSAVGLKPALTGKARMKGVHFAYPARPDVPIFRGLNLNVFANKTLAIVGPSGCGKSTVISLFQRFYDPNRGTIVTHFWLRYDDHSLKILNLHHVRKSIGLVSQEPVLFNVSLRQNIVYGLEERVPHSKVVEAAKLANIHEFILSLPLGYNTLAGERGLNLSGGQKQRIAIARALVRDPKILMLDEATSALDTESETVVQDAIEKAQVGRTSILIAHRLSTVQNAHWIVVMKEGSIVESGTHSQLVSKGGLYYNMIRMQNLLEY</sequence>
<dbReference type="EMBL" id="KL363267">
    <property type="protein sequence ID" value="KFD49595.1"/>
    <property type="molecule type" value="Genomic_DNA"/>
</dbReference>
<dbReference type="InterPro" id="IPR039421">
    <property type="entry name" value="Type_1_exporter"/>
</dbReference>
<dbReference type="FunFam" id="1.20.1560.10:FF:000009">
    <property type="entry name" value="ABC transporter B family member 1"/>
    <property type="match status" value="1"/>
</dbReference>
<dbReference type="InterPro" id="IPR003593">
    <property type="entry name" value="AAA+_ATPase"/>
</dbReference>
<dbReference type="CDD" id="cd18578">
    <property type="entry name" value="ABC_6TM_Pgp_ABCB1_D2_like"/>
    <property type="match status" value="1"/>
</dbReference>
<dbReference type="Gene3D" id="3.40.50.300">
    <property type="entry name" value="P-loop containing nucleotide triphosphate hydrolases"/>
    <property type="match status" value="2"/>
</dbReference>
<dbReference type="SUPFAM" id="SSF90123">
    <property type="entry name" value="ABC transporter transmembrane region"/>
    <property type="match status" value="2"/>
</dbReference>
<feature type="transmembrane region" description="Helical" evidence="13">
    <location>
        <begin position="892"/>
        <end position="910"/>
    </location>
</feature>
<evidence type="ECO:0000256" key="6">
    <source>
        <dbReference type="ARBA" id="ARBA00022741"/>
    </source>
</evidence>
<name>A0A085LX99_9BILA</name>
<feature type="transmembrane region" description="Helical" evidence="13">
    <location>
        <begin position="147"/>
        <end position="170"/>
    </location>
</feature>